<name>A0AB34IKR7_PRYPA</name>
<organism evidence="2 3">
    <name type="scientific">Prymnesium parvum</name>
    <name type="common">Toxic golden alga</name>
    <dbReference type="NCBI Taxonomy" id="97485"/>
    <lineage>
        <taxon>Eukaryota</taxon>
        <taxon>Haptista</taxon>
        <taxon>Haptophyta</taxon>
        <taxon>Prymnesiophyceae</taxon>
        <taxon>Prymnesiales</taxon>
        <taxon>Prymnesiaceae</taxon>
        <taxon>Prymnesium</taxon>
    </lineage>
</organism>
<gene>
    <name evidence="2" type="ORF">AB1Y20_012472</name>
</gene>
<evidence type="ECO:0000313" key="3">
    <source>
        <dbReference type="Proteomes" id="UP001515480"/>
    </source>
</evidence>
<protein>
    <submittedName>
        <fullName evidence="2">Uncharacterized protein</fullName>
    </submittedName>
</protein>
<dbReference type="AlphaFoldDB" id="A0AB34IKR7"/>
<keyword evidence="3" id="KW-1185">Reference proteome</keyword>
<proteinExistence type="predicted"/>
<sequence>MESSAMRTNYPETQRYLAARRAMHPRLDAIEDYTEWTLLGQPTDGTFQRPPLPGRTVPSQAPAASTKREETMEEYVERRCEEYMHKSLSSRRSVGGKLFTIGGGGDGGCGYQVIG</sequence>
<reference evidence="2 3" key="1">
    <citation type="journal article" date="2024" name="Science">
        <title>Giant polyketide synthase enzymes in the biosynthesis of giant marine polyether toxins.</title>
        <authorList>
            <person name="Fallon T.R."/>
            <person name="Shende V.V."/>
            <person name="Wierzbicki I.H."/>
            <person name="Pendleton A.L."/>
            <person name="Watervoot N.F."/>
            <person name="Auber R.P."/>
            <person name="Gonzalez D.J."/>
            <person name="Wisecaver J.H."/>
            <person name="Moore B.S."/>
        </authorList>
    </citation>
    <scope>NUCLEOTIDE SEQUENCE [LARGE SCALE GENOMIC DNA]</scope>
    <source>
        <strain evidence="2 3">12B1</strain>
    </source>
</reference>
<evidence type="ECO:0000313" key="2">
    <source>
        <dbReference type="EMBL" id="KAL1499786.1"/>
    </source>
</evidence>
<comment type="caution">
    <text evidence="2">The sequence shown here is derived from an EMBL/GenBank/DDBJ whole genome shotgun (WGS) entry which is preliminary data.</text>
</comment>
<feature type="region of interest" description="Disordered" evidence="1">
    <location>
        <begin position="41"/>
        <end position="71"/>
    </location>
</feature>
<evidence type="ECO:0000256" key="1">
    <source>
        <dbReference type="SAM" id="MobiDB-lite"/>
    </source>
</evidence>
<dbReference type="EMBL" id="JBGBPQ010000024">
    <property type="protein sequence ID" value="KAL1499786.1"/>
    <property type="molecule type" value="Genomic_DNA"/>
</dbReference>
<dbReference type="Proteomes" id="UP001515480">
    <property type="component" value="Unassembled WGS sequence"/>
</dbReference>
<accession>A0AB34IKR7</accession>